<name>A0A4C1T6E0_EUMVA</name>
<dbReference type="Proteomes" id="UP000299102">
    <property type="component" value="Unassembled WGS sequence"/>
</dbReference>
<protein>
    <submittedName>
        <fullName evidence="2">Uncharacterized protein</fullName>
    </submittedName>
</protein>
<reference evidence="2 3" key="1">
    <citation type="journal article" date="2019" name="Commun. Biol.">
        <title>The bagworm genome reveals a unique fibroin gene that provides high tensile strength.</title>
        <authorList>
            <person name="Kono N."/>
            <person name="Nakamura H."/>
            <person name="Ohtoshi R."/>
            <person name="Tomita M."/>
            <person name="Numata K."/>
            <person name="Arakawa K."/>
        </authorList>
    </citation>
    <scope>NUCLEOTIDE SEQUENCE [LARGE SCALE GENOMIC DNA]</scope>
</reference>
<evidence type="ECO:0000256" key="1">
    <source>
        <dbReference type="SAM" id="MobiDB-lite"/>
    </source>
</evidence>
<dbReference type="AlphaFoldDB" id="A0A4C1T6E0"/>
<proteinExistence type="predicted"/>
<evidence type="ECO:0000313" key="3">
    <source>
        <dbReference type="Proteomes" id="UP000299102"/>
    </source>
</evidence>
<accession>A0A4C1T6E0</accession>
<organism evidence="2 3">
    <name type="scientific">Eumeta variegata</name>
    <name type="common">Bagworm moth</name>
    <name type="synonym">Eumeta japonica</name>
    <dbReference type="NCBI Taxonomy" id="151549"/>
    <lineage>
        <taxon>Eukaryota</taxon>
        <taxon>Metazoa</taxon>
        <taxon>Ecdysozoa</taxon>
        <taxon>Arthropoda</taxon>
        <taxon>Hexapoda</taxon>
        <taxon>Insecta</taxon>
        <taxon>Pterygota</taxon>
        <taxon>Neoptera</taxon>
        <taxon>Endopterygota</taxon>
        <taxon>Lepidoptera</taxon>
        <taxon>Glossata</taxon>
        <taxon>Ditrysia</taxon>
        <taxon>Tineoidea</taxon>
        <taxon>Psychidae</taxon>
        <taxon>Oiketicinae</taxon>
        <taxon>Eumeta</taxon>
    </lineage>
</organism>
<comment type="caution">
    <text evidence="2">The sequence shown here is derived from an EMBL/GenBank/DDBJ whole genome shotgun (WGS) entry which is preliminary data.</text>
</comment>
<dbReference type="EMBL" id="BGZK01000037">
    <property type="protein sequence ID" value="GBP09756.1"/>
    <property type="molecule type" value="Genomic_DNA"/>
</dbReference>
<sequence>MASLLSQLKHTGPTGAIINRFDRAPPEAFSQRKRFRSAGSTPRKIKETSMPNAWQKSLLCEQKATEHRPLQAAASHDNTSAH</sequence>
<evidence type="ECO:0000313" key="2">
    <source>
        <dbReference type="EMBL" id="GBP09756.1"/>
    </source>
</evidence>
<keyword evidence="3" id="KW-1185">Reference proteome</keyword>
<feature type="region of interest" description="Disordered" evidence="1">
    <location>
        <begin position="1"/>
        <end position="82"/>
    </location>
</feature>
<gene>
    <name evidence="2" type="ORF">EVAR_81043_1</name>
</gene>